<evidence type="ECO:0000256" key="2">
    <source>
        <dbReference type="ARBA" id="ARBA00007362"/>
    </source>
</evidence>
<evidence type="ECO:0000256" key="6">
    <source>
        <dbReference type="ARBA" id="ARBA00022989"/>
    </source>
</evidence>
<keyword evidence="5 8" id="KW-0812">Transmembrane</keyword>
<dbReference type="EMBL" id="AP027731">
    <property type="protein sequence ID" value="BDZ44979.1"/>
    <property type="molecule type" value="Genomic_DNA"/>
</dbReference>
<feature type="transmembrane region" description="Helical" evidence="8">
    <location>
        <begin position="79"/>
        <end position="104"/>
    </location>
</feature>
<keyword evidence="11" id="KW-1185">Reference proteome</keyword>
<accession>A0ABN6XJG5</accession>
<gene>
    <name evidence="10" type="ORF">GCM10025866_08880</name>
</gene>
<evidence type="ECO:0000259" key="9">
    <source>
        <dbReference type="Pfam" id="PF00892"/>
    </source>
</evidence>
<evidence type="ECO:0000256" key="1">
    <source>
        <dbReference type="ARBA" id="ARBA00004651"/>
    </source>
</evidence>
<evidence type="ECO:0000256" key="5">
    <source>
        <dbReference type="ARBA" id="ARBA00022692"/>
    </source>
</evidence>
<keyword evidence="3" id="KW-0813">Transport</keyword>
<dbReference type="RefSeq" id="WP_286278371.1">
    <property type="nucleotide sequence ID" value="NZ_AP027731.1"/>
</dbReference>
<organism evidence="10 11">
    <name type="scientific">Naasia aerilata</name>
    <dbReference type="NCBI Taxonomy" id="1162966"/>
    <lineage>
        <taxon>Bacteria</taxon>
        <taxon>Bacillati</taxon>
        <taxon>Actinomycetota</taxon>
        <taxon>Actinomycetes</taxon>
        <taxon>Micrococcales</taxon>
        <taxon>Microbacteriaceae</taxon>
        <taxon>Naasia</taxon>
    </lineage>
</organism>
<evidence type="ECO:0000256" key="3">
    <source>
        <dbReference type="ARBA" id="ARBA00022448"/>
    </source>
</evidence>
<sequence length="312" mass="33398">MTADRPLTGRDASRTGFLAAISAHLLWGFLPLYFLVLAPAGPFEIVAWRVVFSLVLCIVLATVLRGWGRILTVLRTPRLLWTLGLAAVFIFINWQVYVIAAVSGQVVEAALGYFINPIVTVLLGVFVFRERLRPLQWCAIGISGVAVIVLVVAHGAFPVIALALAFSFGLYGLTKKRLGPDVDALTGFAVETAWLFVPSVGILIAVASSGLLAFGSAGPGNALLLMAAGPMTAIPLLLFATAARRLPLSALGFIQYSTPILQFVLGVVVLHEDMPPERWAGFALVWLALVVLSVDLVRVARRPRLVPVSPGI</sequence>
<keyword evidence="6 8" id="KW-1133">Transmembrane helix</keyword>
<reference evidence="11" key="1">
    <citation type="journal article" date="2019" name="Int. J. Syst. Evol. Microbiol.">
        <title>The Global Catalogue of Microorganisms (GCM) 10K type strain sequencing project: providing services to taxonomists for standard genome sequencing and annotation.</title>
        <authorList>
            <consortium name="The Broad Institute Genomics Platform"/>
            <consortium name="The Broad Institute Genome Sequencing Center for Infectious Disease"/>
            <person name="Wu L."/>
            <person name="Ma J."/>
        </authorList>
    </citation>
    <scope>NUCLEOTIDE SEQUENCE [LARGE SCALE GENOMIC DNA]</scope>
    <source>
        <strain evidence="11">NBRC 108725</strain>
    </source>
</reference>
<evidence type="ECO:0000256" key="8">
    <source>
        <dbReference type="SAM" id="Phobius"/>
    </source>
</evidence>
<feature type="transmembrane region" description="Helical" evidence="8">
    <location>
        <begin position="279"/>
        <end position="297"/>
    </location>
</feature>
<proteinExistence type="inferred from homology"/>
<dbReference type="InterPro" id="IPR000620">
    <property type="entry name" value="EamA_dom"/>
</dbReference>
<dbReference type="PANTHER" id="PTHR22911:SF137">
    <property type="entry name" value="SOLUTE CARRIER FAMILY 35 MEMBER G2-RELATED"/>
    <property type="match status" value="1"/>
</dbReference>
<evidence type="ECO:0000256" key="7">
    <source>
        <dbReference type="ARBA" id="ARBA00023136"/>
    </source>
</evidence>
<dbReference type="NCBIfam" id="TIGR00688">
    <property type="entry name" value="rarD"/>
    <property type="match status" value="1"/>
</dbReference>
<dbReference type="Gene3D" id="1.10.3730.20">
    <property type="match status" value="1"/>
</dbReference>
<feature type="domain" description="EamA" evidence="9">
    <location>
        <begin position="15"/>
        <end position="151"/>
    </location>
</feature>
<dbReference type="SUPFAM" id="SSF103481">
    <property type="entry name" value="Multidrug resistance efflux transporter EmrE"/>
    <property type="match status" value="2"/>
</dbReference>
<feature type="transmembrane region" description="Helical" evidence="8">
    <location>
        <begin position="12"/>
        <end position="34"/>
    </location>
</feature>
<evidence type="ECO:0000313" key="11">
    <source>
        <dbReference type="Proteomes" id="UP001321498"/>
    </source>
</evidence>
<name>A0ABN6XJG5_9MICO</name>
<dbReference type="InterPro" id="IPR037185">
    <property type="entry name" value="EmrE-like"/>
</dbReference>
<feature type="transmembrane region" description="Helical" evidence="8">
    <location>
        <begin position="222"/>
        <end position="243"/>
    </location>
</feature>
<dbReference type="PANTHER" id="PTHR22911">
    <property type="entry name" value="ACYL-MALONYL CONDENSING ENZYME-RELATED"/>
    <property type="match status" value="1"/>
</dbReference>
<feature type="transmembrane region" description="Helical" evidence="8">
    <location>
        <begin position="193"/>
        <end position="215"/>
    </location>
</feature>
<keyword evidence="7 8" id="KW-0472">Membrane</keyword>
<keyword evidence="4" id="KW-1003">Cell membrane</keyword>
<dbReference type="InterPro" id="IPR004626">
    <property type="entry name" value="RarD"/>
</dbReference>
<feature type="transmembrane region" description="Helical" evidence="8">
    <location>
        <begin position="140"/>
        <end position="173"/>
    </location>
</feature>
<evidence type="ECO:0000256" key="4">
    <source>
        <dbReference type="ARBA" id="ARBA00022475"/>
    </source>
</evidence>
<protein>
    <submittedName>
        <fullName evidence="10">Protein RarD</fullName>
    </submittedName>
</protein>
<evidence type="ECO:0000313" key="10">
    <source>
        <dbReference type="EMBL" id="BDZ44979.1"/>
    </source>
</evidence>
<feature type="transmembrane region" description="Helical" evidence="8">
    <location>
        <begin position="110"/>
        <end position="128"/>
    </location>
</feature>
<comment type="similarity">
    <text evidence="2">Belongs to the EamA transporter family.</text>
</comment>
<feature type="transmembrane region" description="Helical" evidence="8">
    <location>
        <begin position="46"/>
        <end position="67"/>
    </location>
</feature>
<comment type="subcellular location">
    <subcellularLocation>
        <location evidence="1">Cell membrane</location>
        <topology evidence="1">Multi-pass membrane protein</topology>
    </subcellularLocation>
</comment>
<dbReference type="Pfam" id="PF00892">
    <property type="entry name" value="EamA"/>
    <property type="match status" value="1"/>
</dbReference>
<dbReference type="Proteomes" id="UP001321498">
    <property type="component" value="Chromosome"/>
</dbReference>